<dbReference type="Pfam" id="PF00924">
    <property type="entry name" value="MS_channel_2nd"/>
    <property type="match status" value="1"/>
</dbReference>
<dbReference type="Proteomes" id="UP000683291">
    <property type="component" value="Chromosome 1"/>
</dbReference>
<dbReference type="InterPro" id="IPR006685">
    <property type="entry name" value="MscS_channel_2nd"/>
</dbReference>
<proteinExistence type="predicted"/>
<evidence type="ECO:0000256" key="7">
    <source>
        <dbReference type="SAM" id="SignalP"/>
    </source>
</evidence>
<keyword evidence="3 6" id="KW-1133">Transmembrane helix</keyword>
<evidence type="ECO:0000313" key="10">
    <source>
        <dbReference type="Proteomes" id="UP000683291"/>
    </source>
</evidence>
<dbReference type="EMBL" id="CP073581">
    <property type="protein sequence ID" value="QUJ75405.1"/>
    <property type="molecule type" value="Genomic_DNA"/>
</dbReference>
<dbReference type="InterPro" id="IPR010920">
    <property type="entry name" value="LSM_dom_sf"/>
</dbReference>
<dbReference type="Gene3D" id="1.10.287.1260">
    <property type="match status" value="1"/>
</dbReference>
<evidence type="ECO:0000256" key="5">
    <source>
        <dbReference type="SAM" id="MobiDB-lite"/>
    </source>
</evidence>
<keyword evidence="7" id="KW-0732">Signal</keyword>
<feature type="transmembrane region" description="Helical" evidence="6">
    <location>
        <begin position="200"/>
        <end position="221"/>
    </location>
</feature>
<feature type="transmembrane region" description="Helical" evidence="6">
    <location>
        <begin position="350"/>
        <end position="369"/>
    </location>
</feature>
<name>A0A975JC76_9RHOB</name>
<feature type="transmembrane region" description="Helical" evidence="6">
    <location>
        <begin position="233"/>
        <end position="254"/>
    </location>
</feature>
<keyword evidence="2 6" id="KW-0812">Transmembrane</keyword>
<dbReference type="GO" id="GO:0016020">
    <property type="term" value="C:membrane"/>
    <property type="evidence" value="ECO:0007669"/>
    <property type="project" value="UniProtKB-SubCell"/>
</dbReference>
<reference evidence="9" key="1">
    <citation type="submission" date="2021-04" db="EMBL/GenBank/DDBJ databases">
        <title>Complete genome sequence for Sulfitobacter sp. strain JK7-1.</title>
        <authorList>
            <person name="Park S.-J."/>
        </authorList>
    </citation>
    <scope>NUCLEOTIDE SEQUENCE</scope>
    <source>
        <strain evidence="9">JK7-1</strain>
    </source>
</reference>
<sequence length="550" mass="58589">MRRLFLALLACLATLTAGFAAAQEQVFEVDALNAGLPAPQGDLDLSTPQTAMESFLFALEDGLPGDAAHVLNLNDISVGDQATVGPMLAQRLGTVMDRKVVISWQQLLERPDALDTTAADSNPMAGTARKSLLIGILDLDGRGVALRLNRVQAEGGEAVWVFSRQTVARIDALFARYGPSEFERALPAPLRRDAILGLKWWEIIGLPLVALAAGLVAVLCWRILGRAGGSGGFGAVVSGLRLPVTICVMALTIWVATRYLFVVSGTVSTFLEPLLILAFVAAGVMLSVNVIDAALARVVAVDIDTLAAPEEEDRRNLAATLSAARRVLVVIAVLAGAGILLSTAKIFQTLGFSLLAAAGSLTLVLGFAAREVLGNIMASLQISLNRTARVGDQLTWEGTLCTVERVHFTFVQLRAWDDTRIIVPVSQFVSEPFVNRNIVDSGMVRTVTLTLANSVDIAALRAEFNDWIAADDRCDPDGAEAMVTGQDGYGLQIRFAVPVPDPRDGWDVECALREAMLGAARDQETGDTEILPHMGTDAARRDPDADADAA</sequence>
<evidence type="ECO:0000256" key="6">
    <source>
        <dbReference type="SAM" id="Phobius"/>
    </source>
</evidence>
<organism evidence="9 10">
    <name type="scientific">Sulfitobacter albidus</name>
    <dbReference type="NCBI Taxonomy" id="2829501"/>
    <lineage>
        <taxon>Bacteria</taxon>
        <taxon>Pseudomonadati</taxon>
        <taxon>Pseudomonadota</taxon>
        <taxon>Alphaproteobacteria</taxon>
        <taxon>Rhodobacterales</taxon>
        <taxon>Roseobacteraceae</taxon>
        <taxon>Sulfitobacter</taxon>
    </lineage>
</organism>
<feature type="region of interest" description="Disordered" evidence="5">
    <location>
        <begin position="521"/>
        <end position="550"/>
    </location>
</feature>
<dbReference type="SUPFAM" id="SSF50182">
    <property type="entry name" value="Sm-like ribonucleoproteins"/>
    <property type="match status" value="1"/>
</dbReference>
<feature type="transmembrane region" description="Helical" evidence="6">
    <location>
        <begin position="323"/>
        <end position="344"/>
    </location>
</feature>
<dbReference type="Gene3D" id="2.30.30.60">
    <property type="match status" value="1"/>
</dbReference>
<evidence type="ECO:0000256" key="3">
    <source>
        <dbReference type="ARBA" id="ARBA00022989"/>
    </source>
</evidence>
<keyword evidence="10" id="KW-1185">Reference proteome</keyword>
<accession>A0A975JC76</accession>
<dbReference type="AlphaFoldDB" id="A0A975JC76"/>
<feature type="chain" id="PRO_5037860308" evidence="7">
    <location>
        <begin position="23"/>
        <end position="550"/>
    </location>
</feature>
<dbReference type="KEGG" id="sual:KDD17_10475"/>
<protein>
    <submittedName>
        <fullName evidence="9">Mechanosensitive ion channel</fullName>
    </submittedName>
</protein>
<feature type="signal peptide" evidence="7">
    <location>
        <begin position="1"/>
        <end position="22"/>
    </location>
</feature>
<evidence type="ECO:0000256" key="1">
    <source>
        <dbReference type="ARBA" id="ARBA00004370"/>
    </source>
</evidence>
<evidence type="ECO:0000259" key="8">
    <source>
        <dbReference type="Pfam" id="PF00924"/>
    </source>
</evidence>
<comment type="subcellular location">
    <subcellularLocation>
        <location evidence="1">Membrane</location>
    </subcellularLocation>
</comment>
<evidence type="ECO:0000256" key="4">
    <source>
        <dbReference type="ARBA" id="ARBA00023136"/>
    </source>
</evidence>
<feature type="domain" description="Mechanosensitive ion channel MscS" evidence="8">
    <location>
        <begin position="372"/>
        <end position="435"/>
    </location>
</feature>
<evidence type="ECO:0000256" key="2">
    <source>
        <dbReference type="ARBA" id="ARBA00022692"/>
    </source>
</evidence>
<feature type="transmembrane region" description="Helical" evidence="6">
    <location>
        <begin position="274"/>
        <end position="295"/>
    </location>
</feature>
<dbReference type="PANTHER" id="PTHR30566">
    <property type="entry name" value="YNAI-RELATED MECHANOSENSITIVE ION CHANNEL"/>
    <property type="match status" value="1"/>
</dbReference>
<evidence type="ECO:0000313" key="9">
    <source>
        <dbReference type="EMBL" id="QUJ75405.1"/>
    </source>
</evidence>
<dbReference type="InterPro" id="IPR023408">
    <property type="entry name" value="MscS_beta-dom_sf"/>
</dbReference>
<dbReference type="RefSeq" id="WP_212703610.1">
    <property type="nucleotide sequence ID" value="NZ_CP073581.1"/>
</dbReference>
<gene>
    <name evidence="9" type="ORF">KDD17_10475</name>
</gene>
<keyword evidence="4 6" id="KW-0472">Membrane</keyword>
<dbReference type="GO" id="GO:0008381">
    <property type="term" value="F:mechanosensitive monoatomic ion channel activity"/>
    <property type="evidence" value="ECO:0007669"/>
    <property type="project" value="UniProtKB-ARBA"/>
</dbReference>
<dbReference type="PANTHER" id="PTHR30566:SF25">
    <property type="entry name" value="INNER MEMBRANE PROTEIN"/>
    <property type="match status" value="1"/>
</dbReference>